<protein>
    <submittedName>
        <fullName evidence="5">U3 small nucleolar RNA-associated protein 11</fullName>
    </submittedName>
</protein>
<dbReference type="PANTHER" id="PTHR12838">
    <property type="entry name" value="U3 SMALL NUCLEOLAR RNA-ASSOCIATED PROTEIN 11"/>
    <property type="match status" value="1"/>
</dbReference>
<name>A0A699ZTT7_HAELA</name>
<evidence type="ECO:0000256" key="2">
    <source>
        <dbReference type="ARBA" id="ARBA00008105"/>
    </source>
</evidence>
<proteinExistence type="inferred from homology"/>
<dbReference type="GO" id="GO:0032040">
    <property type="term" value="C:small-subunit processome"/>
    <property type="evidence" value="ECO:0007669"/>
    <property type="project" value="InterPro"/>
</dbReference>
<evidence type="ECO:0000313" key="5">
    <source>
        <dbReference type="EMBL" id="GFH22174.1"/>
    </source>
</evidence>
<comment type="caution">
    <text evidence="5">The sequence shown here is derived from an EMBL/GenBank/DDBJ whole genome shotgun (WGS) entry which is preliminary data.</text>
</comment>
<evidence type="ECO:0000256" key="1">
    <source>
        <dbReference type="ARBA" id="ARBA00004604"/>
    </source>
</evidence>
<sequence length="128" mass="14895">MSSLANAIKRKTHKERSQPAARIKYGLLEKHKDYVERAKDFHRKENTIKALRRKADERNPDEFYFAMEKARTKEGVHDKSNIANKYSQEELALMRSQDVKYLSLKERVEAEALVAVVLGMPVLVMHPK</sequence>
<dbReference type="Pfam" id="PF03998">
    <property type="entry name" value="Utp11"/>
    <property type="match status" value="1"/>
</dbReference>
<comment type="similarity">
    <text evidence="2">Belongs to the UTP11 family.</text>
</comment>
<keyword evidence="6" id="KW-1185">Reference proteome</keyword>
<dbReference type="PANTHER" id="PTHR12838:SF0">
    <property type="entry name" value="U3 SMALL NUCLEOLAR RNA-ASSOCIATED PROTEIN 11-RELATED"/>
    <property type="match status" value="1"/>
</dbReference>
<dbReference type="EMBL" id="BLLF01001984">
    <property type="protein sequence ID" value="GFH22174.1"/>
    <property type="molecule type" value="Genomic_DNA"/>
</dbReference>
<gene>
    <name evidence="5" type="ORF">HaLaN_19595</name>
</gene>
<accession>A0A699ZTT7</accession>
<evidence type="ECO:0000256" key="3">
    <source>
        <dbReference type="ARBA" id="ARBA00022552"/>
    </source>
</evidence>
<keyword evidence="4" id="KW-0539">Nucleus</keyword>
<organism evidence="5 6">
    <name type="scientific">Haematococcus lacustris</name>
    <name type="common">Green alga</name>
    <name type="synonym">Haematococcus pluvialis</name>
    <dbReference type="NCBI Taxonomy" id="44745"/>
    <lineage>
        <taxon>Eukaryota</taxon>
        <taxon>Viridiplantae</taxon>
        <taxon>Chlorophyta</taxon>
        <taxon>core chlorophytes</taxon>
        <taxon>Chlorophyceae</taxon>
        <taxon>CS clade</taxon>
        <taxon>Chlamydomonadales</taxon>
        <taxon>Haematococcaceae</taxon>
        <taxon>Haematococcus</taxon>
    </lineage>
</organism>
<dbReference type="Proteomes" id="UP000485058">
    <property type="component" value="Unassembled WGS sequence"/>
</dbReference>
<dbReference type="GO" id="GO:0006364">
    <property type="term" value="P:rRNA processing"/>
    <property type="evidence" value="ECO:0007669"/>
    <property type="project" value="UniProtKB-KW"/>
</dbReference>
<keyword evidence="3" id="KW-0698">rRNA processing</keyword>
<dbReference type="InterPro" id="IPR007144">
    <property type="entry name" value="SSU_processome_Utp11"/>
</dbReference>
<evidence type="ECO:0000256" key="4">
    <source>
        <dbReference type="ARBA" id="ARBA00023242"/>
    </source>
</evidence>
<dbReference type="AlphaFoldDB" id="A0A699ZTT7"/>
<comment type="subcellular location">
    <subcellularLocation>
        <location evidence="1">Nucleus</location>
        <location evidence="1">Nucleolus</location>
    </subcellularLocation>
</comment>
<evidence type="ECO:0000313" key="6">
    <source>
        <dbReference type="Proteomes" id="UP000485058"/>
    </source>
</evidence>
<reference evidence="5 6" key="1">
    <citation type="submission" date="2020-02" db="EMBL/GenBank/DDBJ databases">
        <title>Draft genome sequence of Haematococcus lacustris strain NIES-144.</title>
        <authorList>
            <person name="Morimoto D."/>
            <person name="Nakagawa S."/>
            <person name="Yoshida T."/>
            <person name="Sawayama S."/>
        </authorList>
    </citation>
    <scope>NUCLEOTIDE SEQUENCE [LARGE SCALE GENOMIC DNA]</scope>
    <source>
        <strain evidence="5 6">NIES-144</strain>
    </source>
</reference>
<feature type="non-terminal residue" evidence="5">
    <location>
        <position position="1"/>
    </location>
</feature>